<organism evidence="1 2">
    <name type="scientific">Haematococcus lacustris</name>
    <name type="common">Green alga</name>
    <name type="synonym">Haematococcus pluvialis</name>
    <dbReference type="NCBI Taxonomy" id="44745"/>
    <lineage>
        <taxon>Eukaryota</taxon>
        <taxon>Viridiplantae</taxon>
        <taxon>Chlorophyta</taxon>
        <taxon>core chlorophytes</taxon>
        <taxon>Chlorophyceae</taxon>
        <taxon>CS clade</taxon>
        <taxon>Chlamydomonadales</taxon>
        <taxon>Haematococcaceae</taxon>
        <taxon>Haematococcus</taxon>
    </lineage>
</organism>
<evidence type="ECO:0000313" key="2">
    <source>
        <dbReference type="Proteomes" id="UP000485058"/>
    </source>
</evidence>
<comment type="caution">
    <text evidence="1">The sequence shown here is derived from an EMBL/GenBank/DDBJ whole genome shotgun (WGS) entry which is preliminary data.</text>
</comment>
<gene>
    <name evidence="1" type="ORF">HaLaN_32325</name>
</gene>
<sequence>MPHDEHLCFTATVMTCRARSIPVTGKAGKRCRSEQARRVAPGHLKCARHVIGCPWCRQPSRTGIEVAHLKAASEATI</sequence>
<accession>A0A6A0AKK3</accession>
<keyword evidence="2" id="KW-1185">Reference proteome</keyword>
<name>A0A6A0AKK3_HAELA</name>
<dbReference type="EMBL" id="BLLF01007584">
    <property type="protein sequence ID" value="GFH33015.1"/>
    <property type="molecule type" value="Genomic_DNA"/>
</dbReference>
<proteinExistence type="predicted"/>
<dbReference type="AlphaFoldDB" id="A0A6A0AKK3"/>
<protein>
    <submittedName>
        <fullName evidence="1">Uncharacterized protein</fullName>
    </submittedName>
</protein>
<evidence type="ECO:0000313" key="1">
    <source>
        <dbReference type="EMBL" id="GFH33015.1"/>
    </source>
</evidence>
<reference evidence="1 2" key="1">
    <citation type="submission" date="2020-02" db="EMBL/GenBank/DDBJ databases">
        <title>Draft genome sequence of Haematococcus lacustris strain NIES-144.</title>
        <authorList>
            <person name="Morimoto D."/>
            <person name="Nakagawa S."/>
            <person name="Yoshida T."/>
            <person name="Sawayama S."/>
        </authorList>
    </citation>
    <scope>NUCLEOTIDE SEQUENCE [LARGE SCALE GENOMIC DNA]</scope>
    <source>
        <strain evidence="1 2">NIES-144</strain>
    </source>
</reference>
<dbReference type="Proteomes" id="UP000485058">
    <property type="component" value="Unassembled WGS sequence"/>
</dbReference>